<proteinExistence type="predicted"/>
<gene>
    <name evidence="1" type="ORF">CCAM_LOCUS45131</name>
</gene>
<keyword evidence="2" id="KW-1185">Reference proteome</keyword>
<organism evidence="1 2">
    <name type="scientific">Cuscuta campestris</name>
    <dbReference type="NCBI Taxonomy" id="132261"/>
    <lineage>
        <taxon>Eukaryota</taxon>
        <taxon>Viridiplantae</taxon>
        <taxon>Streptophyta</taxon>
        <taxon>Embryophyta</taxon>
        <taxon>Tracheophyta</taxon>
        <taxon>Spermatophyta</taxon>
        <taxon>Magnoliopsida</taxon>
        <taxon>eudicotyledons</taxon>
        <taxon>Gunneridae</taxon>
        <taxon>Pentapetalae</taxon>
        <taxon>asterids</taxon>
        <taxon>lamiids</taxon>
        <taxon>Solanales</taxon>
        <taxon>Convolvulaceae</taxon>
        <taxon>Cuscuteae</taxon>
        <taxon>Cuscuta</taxon>
        <taxon>Cuscuta subgen. Grammica</taxon>
        <taxon>Cuscuta sect. Cleistogrammica</taxon>
    </lineage>
</organism>
<dbReference type="Proteomes" id="UP000595140">
    <property type="component" value="Unassembled WGS sequence"/>
</dbReference>
<name>A0A484NPZ7_9ASTE</name>
<evidence type="ECO:0000313" key="2">
    <source>
        <dbReference type="Proteomes" id="UP000595140"/>
    </source>
</evidence>
<accession>A0A484NPZ7</accession>
<dbReference type="AlphaFoldDB" id="A0A484NPZ7"/>
<reference evidence="1 2" key="1">
    <citation type="submission" date="2018-04" db="EMBL/GenBank/DDBJ databases">
        <authorList>
            <person name="Vogel A."/>
        </authorList>
    </citation>
    <scope>NUCLEOTIDE SEQUENCE [LARGE SCALE GENOMIC DNA]</scope>
</reference>
<evidence type="ECO:0000313" key="1">
    <source>
        <dbReference type="EMBL" id="VFR03356.1"/>
    </source>
</evidence>
<dbReference type="EMBL" id="OOIL02006874">
    <property type="protein sequence ID" value="VFR03356.1"/>
    <property type="molecule type" value="Genomic_DNA"/>
</dbReference>
<sequence length="93" mass="10138">MLSPPSATPGRRRGFVLSGKLQQRRPPAWQLAATVQPSATQIQLQAHLPSVDSSSGVLVSHLRRACNAKLQALSLSRRRRRPATNSDFNLGVN</sequence>
<protein>
    <submittedName>
        <fullName evidence="1">Uncharacterized protein</fullName>
    </submittedName>
</protein>